<organism evidence="1 2">
    <name type="scientific">Allocoleopsis franciscana PCC 7113</name>
    <dbReference type="NCBI Taxonomy" id="1173027"/>
    <lineage>
        <taxon>Bacteria</taxon>
        <taxon>Bacillati</taxon>
        <taxon>Cyanobacteriota</taxon>
        <taxon>Cyanophyceae</taxon>
        <taxon>Coleofasciculales</taxon>
        <taxon>Coleofasciculaceae</taxon>
        <taxon>Allocoleopsis</taxon>
        <taxon>Allocoleopsis franciscana</taxon>
    </lineage>
</organism>
<reference evidence="1 2" key="1">
    <citation type="submission" date="2012-06" db="EMBL/GenBank/DDBJ databases">
        <title>Finished chromosome of genome of Microcoleus sp. PCC 7113.</title>
        <authorList>
            <consortium name="US DOE Joint Genome Institute"/>
            <person name="Gugger M."/>
            <person name="Coursin T."/>
            <person name="Rippka R."/>
            <person name="Tandeau De Marsac N."/>
            <person name="Huntemann M."/>
            <person name="Wei C.-L."/>
            <person name="Han J."/>
            <person name="Detter J.C."/>
            <person name="Han C."/>
            <person name="Tapia R."/>
            <person name="Chen A."/>
            <person name="Kyrpides N."/>
            <person name="Mavromatis K."/>
            <person name="Markowitz V."/>
            <person name="Szeto E."/>
            <person name="Ivanova N."/>
            <person name="Pagani I."/>
            <person name="Pati A."/>
            <person name="Goodwin L."/>
            <person name="Nordberg H.P."/>
            <person name="Cantor M.N."/>
            <person name="Hua S.X."/>
            <person name="Woyke T."/>
            <person name="Kerfeld C.A."/>
        </authorList>
    </citation>
    <scope>NUCLEOTIDE SEQUENCE [LARGE SCALE GENOMIC DNA]</scope>
    <source>
        <strain evidence="1 2">PCC 7113</strain>
    </source>
</reference>
<dbReference type="HOGENOM" id="CLU_145480_0_0_3"/>
<sequence length="145" mass="16140">MTESQAREFEEAEGASLSVDLMLETFVSLAEVQDISLGVTLTIHGLLISGNIISFQKYLEGIAQGFESATGNQKIGQIIAESYRNASQEYSKVRREQEELPPRQYIHLSDARFRFGDSVVSPGTGVYWRGRLDEVDGFFLGIIES</sequence>
<dbReference type="KEGG" id="mic:Mic7113_1177"/>
<dbReference type="Proteomes" id="UP000010471">
    <property type="component" value="Chromosome"/>
</dbReference>
<keyword evidence="2" id="KW-1185">Reference proteome</keyword>
<protein>
    <recommendedName>
        <fullName evidence="3">Gas vesicle protein</fullName>
    </recommendedName>
</protein>
<dbReference type="EMBL" id="CP003630">
    <property type="protein sequence ID" value="AFZ17068.1"/>
    <property type="molecule type" value="Genomic_DNA"/>
</dbReference>
<dbReference type="AlphaFoldDB" id="K9WA24"/>
<name>K9WA24_9CYAN</name>
<dbReference type="eggNOG" id="ENOG503381J">
    <property type="taxonomic scope" value="Bacteria"/>
</dbReference>
<dbReference type="OrthoDB" id="2404709at2"/>
<proteinExistence type="predicted"/>
<dbReference type="InterPro" id="IPR049644">
    <property type="entry name" value="GvpU-like"/>
</dbReference>
<dbReference type="RefSeq" id="WP_015181228.1">
    <property type="nucleotide sequence ID" value="NC_019738.1"/>
</dbReference>
<evidence type="ECO:0000313" key="2">
    <source>
        <dbReference type="Proteomes" id="UP000010471"/>
    </source>
</evidence>
<evidence type="ECO:0008006" key="3">
    <source>
        <dbReference type="Google" id="ProtNLM"/>
    </source>
</evidence>
<gene>
    <name evidence="1" type="ORF">Mic7113_1177</name>
</gene>
<evidence type="ECO:0000313" key="1">
    <source>
        <dbReference type="EMBL" id="AFZ17068.1"/>
    </source>
</evidence>
<dbReference type="NCBIfam" id="NF041667">
    <property type="entry name" value="GvpU"/>
    <property type="match status" value="1"/>
</dbReference>
<accession>K9WA24</accession>